<dbReference type="EMBL" id="CAJVRL010000057">
    <property type="protein sequence ID" value="CAG8954546.1"/>
    <property type="molecule type" value="Genomic_DNA"/>
</dbReference>
<keyword evidence="1" id="KW-0677">Repeat</keyword>
<organism evidence="2 3">
    <name type="scientific">Hymenoscyphus fraxineus</name>
    <dbReference type="NCBI Taxonomy" id="746836"/>
    <lineage>
        <taxon>Eukaryota</taxon>
        <taxon>Fungi</taxon>
        <taxon>Dikarya</taxon>
        <taxon>Ascomycota</taxon>
        <taxon>Pezizomycotina</taxon>
        <taxon>Leotiomycetes</taxon>
        <taxon>Helotiales</taxon>
        <taxon>Helotiaceae</taxon>
        <taxon>Hymenoscyphus</taxon>
    </lineage>
</organism>
<keyword evidence="3" id="KW-1185">Reference proteome</keyword>
<dbReference type="InterPro" id="IPR045095">
    <property type="entry name" value="ACDP"/>
</dbReference>
<accession>A0A9N9PPE6</accession>
<protein>
    <submittedName>
        <fullName evidence="2">Uncharacterized protein</fullName>
    </submittedName>
</protein>
<evidence type="ECO:0000313" key="2">
    <source>
        <dbReference type="EMBL" id="CAG8954546.1"/>
    </source>
</evidence>
<dbReference type="Gene3D" id="3.10.580.10">
    <property type="entry name" value="CBS-domain"/>
    <property type="match status" value="1"/>
</dbReference>
<evidence type="ECO:0000256" key="1">
    <source>
        <dbReference type="ARBA" id="ARBA00022737"/>
    </source>
</evidence>
<dbReference type="SUPFAM" id="SSF54631">
    <property type="entry name" value="CBS-domain pair"/>
    <property type="match status" value="1"/>
</dbReference>
<reference evidence="2" key="1">
    <citation type="submission" date="2021-07" db="EMBL/GenBank/DDBJ databases">
        <authorList>
            <person name="Durling M."/>
        </authorList>
    </citation>
    <scope>NUCLEOTIDE SEQUENCE</scope>
</reference>
<dbReference type="InterPro" id="IPR046342">
    <property type="entry name" value="CBS_dom_sf"/>
</dbReference>
<name>A0A9N9PPE6_9HELO</name>
<comment type="caution">
    <text evidence="2">The sequence shown here is derived from an EMBL/GenBank/DDBJ whole genome shotgun (WGS) entry which is preliminary data.</text>
</comment>
<sequence>MRHFDGINPTVRTSPKTETISFEDTLIEMVHGYFSRDKFYVYLTDIRLSETSAIAAAFISNLVRMIEVLIPGISPSSMRAIHDSSAPYATNCPFQRFPKVDRALHRMSMDQTTGPNLICWRKRGTHLTKAGVKPVFTLGESFMHGIYSFTTFFMPSVANLQGNVESFGGLSFMGQDRVYLQVVVVSGTLEKRRNAQKVLDVLNRGKHWVLVTLLLGKVTTNETLPITLDHGVKGGWIAFSLQPLSWWSLGKSSHQICSLDYVLYFLFPLAHPTAKLLDFLLGDNHGIVFSRSGLKSLVMLHEHVSLLSTEPLYMREVSMISNIHDLRDRRAWSIMTPMPKDFTLEFETLLNSRCEFIPVCSSHTKSLAGSLIVTSLFSGEEVDVEPLAGVTFPAVRAETCCLDMFSLLEDWNKEIIIVSDDGTFCGTPFGIITAKALLEVLIRNGES</sequence>
<dbReference type="OrthoDB" id="5353557at2759"/>
<dbReference type="GO" id="GO:0005737">
    <property type="term" value="C:cytoplasm"/>
    <property type="evidence" value="ECO:0007669"/>
    <property type="project" value="TreeGrafter"/>
</dbReference>
<dbReference type="GO" id="GO:0010960">
    <property type="term" value="P:magnesium ion homeostasis"/>
    <property type="evidence" value="ECO:0007669"/>
    <property type="project" value="InterPro"/>
</dbReference>
<proteinExistence type="predicted"/>
<dbReference type="AlphaFoldDB" id="A0A9N9PPE6"/>
<evidence type="ECO:0000313" key="3">
    <source>
        <dbReference type="Proteomes" id="UP000696280"/>
    </source>
</evidence>
<dbReference type="PANTHER" id="PTHR12064:SF97">
    <property type="entry name" value="METAL TRANSPORTER CNNM-5"/>
    <property type="match status" value="1"/>
</dbReference>
<dbReference type="PANTHER" id="PTHR12064">
    <property type="entry name" value="METAL TRANSPORTER CNNM"/>
    <property type="match status" value="1"/>
</dbReference>
<gene>
    <name evidence="2" type="ORF">HYFRA_00004462</name>
</gene>
<dbReference type="Proteomes" id="UP000696280">
    <property type="component" value="Unassembled WGS sequence"/>
</dbReference>
<dbReference type="GO" id="GO:0030026">
    <property type="term" value="P:intracellular manganese ion homeostasis"/>
    <property type="evidence" value="ECO:0007669"/>
    <property type="project" value="TreeGrafter"/>
</dbReference>